<dbReference type="EMBL" id="CP163302">
    <property type="protein sequence ID" value="XDP46908.1"/>
    <property type="molecule type" value="Genomic_DNA"/>
</dbReference>
<dbReference type="PRINTS" id="PR01210">
    <property type="entry name" value="GGTRANSPTASE"/>
</dbReference>
<sequence>MDIAARPELAGTFGMVSATHWIGAQAGMAMLERGGNAFDAAAAAGFALQSAEPQQNGPGGDMTLIFAVPGSEPQVLCAQGTAPAGADIEAFRALGLRHVPGTGLLAAAVPGSTVGWLTLLADHGTLPLAEILVPALSVVERGLPISAGLAAVLARMAPHFLAHWPASAAVYAPDGVPLPAGSLLRNPALAHTWRRLIDAESRARAGGASRAASIGAVVREWTEGFVAESIDAFCRMPQRDSSGRAHAGLLTAADLAQWRPHYEPTVSSDFRGQTVHKCGFWSQGPVFLQQLALLDEIPGFGAGLLAPGTEGYVHAVLEATKLALADRDAWYGDGPGVPARELLSREYAAERARLIGETASLDLRPGSPGGRAPRLPDLVVRGDFDAAGVNGLGEPNAVRALLEAAALPDRQGRARTDTVHIDVVDQWGNMVTATPSGGWLSSSPVIPELGFPLGTRLQMSWLEEGLPNSLAPGRRPRTTLSPTLVTRGGEAVMAFGSPGGDQQDQWQAHFFLDVALRGAGLQEAIDAPAFHSVHSPSSFYPHERQPGVALLEGRFEGGAVDALRRRGHRVGVAGDWAIGRLCAVSREPSTAILRAGANPRGMTGYAAGR</sequence>
<dbReference type="AlphaFoldDB" id="A0AB39L8Z9"/>
<protein>
    <submittedName>
        <fullName evidence="1">Gamma-glutamyltransferase family protein</fullName>
    </submittedName>
</protein>
<dbReference type="InterPro" id="IPR052896">
    <property type="entry name" value="GGT-like_enzyme"/>
</dbReference>
<dbReference type="Gene3D" id="3.60.20.40">
    <property type="match status" value="1"/>
</dbReference>
<dbReference type="RefSeq" id="WP_369047112.1">
    <property type="nucleotide sequence ID" value="NZ_CP163302.1"/>
</dbReference>
<dbReference type="SUPFAM" id="SSF56235">
    <property type="entry name" value="N-terminal nucleophile aminohydrolases (Ntn hydrolases)"/>
    <property type="match status" value="1"/>
</dbReference>
<organism evidence="1">
    <name type="scientific">Sinomonas puerhi</name>
    <dbReference type="NCBI Taxonomy" id="3238584"/>
    <lineage>
        <taxon>Bacteria</taxon>
        <taxon>Bacillati</taxon>
        <taxon>Actinomycetota</taxon>
        <taxon>Actinomycetes</taxon>
        <taxon>Micrococcales</taxon>
        <taxon>Micrococcaceae</taxon>
        <taxon>Sinomonas</taxon>
    </lineage>
</organism>
<accession>A0AB39L8Z9</accession>
<dbReference type="InterPro" id="IPR043137">
    <property type="entry name" value="GGT_ssub_C"/>
</dbReference>
<dbReference type="PANTHER" id="PTHR43881:SF1">
    <property type="entry name" value="GAMMA-GLUTAMYLTRANSPEPTIDASE (AFU_ORTHOLOGUE AFUA_4G13580)"/>
    <property type="match status" value="1"/>
</dbReference>
<dbReference type="Gene3D" id="1.10.246.130">
    <property type="match status" value="1"/>
</dbReference>
<gene>
    <name evidence="1" type="ORF">AB5L97_07945</name>
</gene>
<dbReference type="KEGG" id="spue:AB5L97_07945"/>
<name>A0AB39L8Z9_9MICC</name>
<dbReference type="InterPro" id="IPR029055">
    <property type="entry name" value="Ntn_hydrolases_N"/>
</dbReference>
<proteinExistence type="predicted"/>
<evidence type="ECO:0000313" key="1">
    <source>
        <dbReference type="EMBL" id="XDP46908.1"/>
    </source>
</evidence>
<reference evidence="1" key="1">
    <citation type="submission" date="2024-07" db="EMBL/GenBank/DDBJ databases">
        <authorList>
            <person name="fu j."/>
        </authorList>
    </citation>
    <scope>NUCLEOTIDE SEQUENCE</scope>
    <source>
        <strain evidence="1">P10A9</strain>
    </source>
</reference>
<dbReference type="Pfam" id="PF01019">
    <property type="entry name" value="G_glu_transpept"/>
    <property type="match status" value="1"/>
</dbReference>
<dbReference type="PANTHER" id="PTHR43881">
    <property type="entry name" value="GAMMA-GLUTAMYLTRANSPEPTIDASE (AFU_ORTHOLOGUE AFUA_4G13580)"/>
    <property type="match status" value="1"/>
</dbReference>
<dbReference type="InterPro" id="IPR043138">
    <property type="entry name" value="GGT_lsub"/>
</dbReference>